<proteinExistence type="predicted"/>
<organism evidence="4 5">
    <name type="scientific">Cohnella phaseoli</name>
    <dbReference type="NCBI Taxonomy" id="456490"/>
    <lineage>
        <taxon>Bacteria</taxon>
        <taxon>Bacillati</taxon>
        <taxon>Bacillota</taxon>
        <taxon>Bacilli</taxon>
        <taxon>Bacillales</taxon>
        <taxon>Paenibacillaceae</taxon>
        <taxon>Cohnella</taxon>
    </lineage>
</organism>
<dbReference type="Pfam" id="PF00041">
    <property type="entry name" value="fn3"/>
    <property type="match status" value="1"/>
</dbReference>
<evidence type="ECO:0000313" key="4">
    <source>
        <dbReference type="EMBL" id="RED75671.1"/>
    </source>
</evidence>
<dbReference type="CDD" id="cd00063">
    <property type="entry name" value="FN3"/>
    <property type="match status" value="2"/>
</dbReference>
<evidence type="ECO:0000259" key="2">
    <source>
        <dbReference type="PROSITE" id="PS50853"/>
    </source>
</evidence>
<feature type="domain" description="SLH" evidence="3">
    <location>
        <begin position="1393"/>
        <end position="1452"/>
    </location>
</feature>
<dbReference type="PANTHER" id="PTHR43308">
    <property type="entry name" value="OUTER MEMBRANE PROTEIN ALPHA-RELATED"/>
    <property type="match status" value="1"/>
</dbReference>
<keyword evidence="5" id="KW-1185">Reference proteome</keyword>
<comment type="caution">
    <text evidence="4">The sequence shown here is derived from an EMBL/GenBank/DDBJ whole genome shotgun (WGS) entry which is preliminary data.</text>
</comment>
<protein>
    <submittedName>
        <fullName evidence="4">S-layer family protein</fullName>
    </submittedName>
</protein>
<evidence type="ECO:0000256" key="1">
    <source>
        <dbReference type="SAM" id="MobiDB-lite"/>
    </source>
</evidence>
<dbReference type="Pfam" id="PF19789">
    <property type="entry name" value="DUF6273"/>
    <property type="match status" value="2"/>
</dbReference>
<sequence>MRLAMRKWALIVGASGLLFLLGAMLDTAAVRAEPQKRLADLPVGTVVQDTRGFTEPWIVLSQDHFGTDRTLLVLKGLHSGGNRPYYTSSNYVYGTSKWGNSDIRLWLRGDFYGSLSDRFRAAVRETTTVTYGDALTDETIFLLSAAEWGYTDTYYMKLNHGTAVAGAGSYKTLGQNYWTRSPSYDNSPSLLMVKPNGDIEYRYYAGMSYGVRPSANLDKNARVYGPYTGPGGQFYTLFTADPAVVLARMQHYSANGAGELTMEELDAMDAAPAYAVNLEAYKAAIEGAGTIGSVSRVRQLVTDVNAGQRATWVAAIANYAAAGDAGSLTIEELLAAGMDRVKTEELPRYRAVVGGAGAIGDATELQELVDQANGQALQELFDRIRQYAASGNADELTMEELLTVGAVRTIALHLAIYKAAIAEAGTIADLAELQRMIDRSNALTIIRDYTANRNAGPLTIAELENAGTTEAVAANLAAYRWALVHAAAVSSPGALQQLVDRANVEQTRARRLVPQPIAALPAGTVVKETKGFGEPWIVHAQGHFRAGLTLLTLKGVHPSGGRAFHSSFDYDLSNWENSDLRTWLRNGFYNSLSERFRSAIETTTTKTYGQTLTDETVFLLSVAEWGYADTYDMYKDHGTLVPGSENYRTINADYWTRSPSYDNSPSIFYVKKNGTFSYKYFDSTAQSVRPSVNIGSNREVYGPYYDAGGAEYYTLFAGEPGPALAKIRSYAAGEDVGELAYADLISAGIEGAVDDYLHGYREAIAQVGVIQDLAALQQVIDGVNAEKSAVKTIEAFRFDGLTPPAIGIVDETEKTISVSVPYGTNVKALMPTIAYTGASVTPAPGEARDFTGPVIYTVTAADGSEQSYTANVTIRPVDSADAPVLMAAEAGDGQVSLTWSPAAGATDYRIYWRTGEGSYAAPAYTVTGAVYGYTATGLTNGTAYFFVVQASYAGVDSELSNELVAVPRTVPGVPRGVVATAGDGRAEVRFEAPASNGGSPIVRYEVADAAGRMVAAGAGSPIAVTGLENGTAYAFTVTAVNVAGPGLPSALSNEVTPRAASNGGNPGGGEGGGNGGNGGNVGGGGGGGSSAPQTPAESKENPAASVQVWVNGQVASLGATAKERLGDREATLLVVDSVLLERVLSASEGANATLKVADRSAGGLVVALDAQALRMLQQRHATVELDIGTSIYPVPVEAIDLADVMRRLGGAAVQTGFSLRIEAFLPAEAAQERLAKTAAAERLELRGSPVEFAIRAVQGAKSVPISRFNGYVERLIALPDGAAGAGISTGVVMDDNGSLRHAPTKLIKRDGKQYARISSLTNSVYALVSRPVHFSDMAGHWAEEDIAEMSARLVINGAKGTFGPDRPVTRAEFAAMLVRALGLPQAEGTTIPFADVNPGVWYADTVHTAYVYGMIGGFEDGTFRPTARMTREQALVMIARAMSLTGLKTDVATGTKASFPFADAAEVSAYARSGVAAATQAGIASGAKDGRLAPKAQITRAEVAALLKRLLEKSDLI</sequence>
<gene>
    <name evidence="4" type="ORF">DFP98_11426</name>
</gene>
<dbReference type="Gene3D" id="2.60.40.10">
    <property type="entry name" value="Immunoglobulins"/>
    <property type="match status" value="2"/>
</dbReference>
<feature type="compositionally biased region" description="Gly residues" evidence="1">
    <location>
        <begin position="1064"/>
        <end position="1089"/>
    </location>
</feature>
<feature type="domain" description="Fibronectin type-III" evidence="2">
    <location>
        <begin position="880"/>
        <end position="972"/>
    </location>
</feature>
<evidence type="ECO:0000259" key="3">
    <source>
        <dbReference type="PROSITE" id="PS51272"/>
    </source>
</evidence>
<dbReference type="PROSITE" id="PS51272">
    <property type="entry name" value="SLH"/>
    <property type="match status" value="3"/>
</dbReference>
<dbReference type="InterPro" id="IPR013783">
    <property type="entry name" value="Ig-like_fold"/>
</dbReference>
<dbReference type="SUPFAM" id="SSF49265">
    <property type="entry name" value="Fibronectin type III"/>
    <property type="match status" value="2"/>
</dbReference>
<dbReference type="RefSeq" id="WP_116061991.1">
    <property type="nucleotide sequence ID" value="NZ_QRDZ01000014.1"/>
</dbReference>
<dbReference type="InterPro" id="IPR001119">
    <property type="entry name" value="SLH_dom"/>
</dbReference>
<name>A0A3D9JNK4_9BACL</name>
<dbReference type="SMART" id="SM00060">
    <property type="entry name" value="FN3"/>
    <property type="match status" value="2"/>
</dbReference>
<evidence type="ECO:0000313" key="5">
    <source>
        <dbReference type="Proteomes" id="UP000256977"/>
    </source>
</evidence>
<dbReference type="InterPro" id="IPR051465">
    <property type="entry name" value="Cell_Envelope_Struct_Comp"/>
</dbReference>
<dbReference type="Pfam" id="PF00395">
    <property type="entry name" value="SLH"/>
    <property type="match status" value="3"/>
</dbReference>
<dbReference type="InterPro" id="IPR036116">
    <property type="entry name" value="FN3_sf"/>
</dbReference>
<feature type="domain" description="SLH" evidence="3">
    <location>
        <begin position="1458"/>
        <end position="1517"/>
    </location>
</feature>
<dbReference type="PANTHER" id="PTHR43308:SF5">
    <property type="entry name" value="S-LAYER PROTEIN _ PEPTIDOGLYCAN ENDO-BETA-N-ACETYLGLUCOSAMINIDASE"/>
    <property type="match status" value="1"/>
</dbReference>
<feature type="region of interest" description="Disordered" evidence="1">
    <location>
        <begin position="1052"/>
        <end position="1103"/>
    </location>
</feature>
<dbReference type="PROSITE" id="PS50853">
    <property type="entry name" value="FN3"/>
    <property type="match status" value="2"/>
</dbReference>
<reference evidence="4 5" key="1">
    <citation type="submission" date="2018-07" db="EMBL/GenBank/DDBJ databases">
        <title>Genomic Encyclopedia of Type Strains, Phase III (KMG-III): the genomes of soil and plant-associated and newly described type strains.</title>
        <authorList>
            <person name="Whitman W."/>
        </authorList>
    </citation>
    <scope>NUCLEOTIDE SEQUENCE [LARGE SCALE GENOMIC DNA]</scope>
    <source>
        <strain evidence="4 5">CECT 7287</strain>
    </source>
</reference>
<dbReference type="Proteomes" id="UP000256977">
    <property type="component" value="Unassembled WGS sequence"/>
</dbReference>
<feature type="domain" description="Fibronectin type-III" evidence="2">
    <location>
        <begin position="973"/>
        <end position="1059"/>
    </location>
</feature>
<dbReference type="InterPro" id="IPR046240">
    <property type="entry name" value="DUF6273"/>
</dbReference>
<accession>A0A3D9JNK4</accession>
<feature type="domain" description="SLH" evidence="3">
    <location>
        <begin position="1329"/>
        <end position="1391"/>
    </location>
</feature>
<dbReference type="Gene3D" id="2.60.40.2340">
    <property type="match status" value="1"/>
</dbReference>
<dbReference type="InterPro" id="IPR003961">
    <property type="entry name" value="FN3_dom"/>
</dbReference>
<dbReference type="EMBL" id="QRDZ01000014">
    <property type="protein sequence ID" value="RED75671.1"/>
    <property type="molecule type" value="Genomic_DNA"/>
</dbReference>